<gene>
    <name evidence="1" type="ORF">FIBSPDRAFT_870034</name>
</gene>
<proteinExistence type="predicted"/>
<accession>A0A166BHJ1</accession>
<dbReference type="Proteomes" id="UP000076532">
    <property type="component" value="Unassembled WGS sequence"/>
</dbReference>
<dbReference type="EMBL" id="KV417644">
    <property type="protein sequence ID" value="KZP12653.1"/>
    <property type="molecule type" value="Genomic_DNA"/>
</dbReference>
<evidence type="ECO:0000313" key="1">
    <source>
        <dbReference type="EMBL" id="KZP12653.1"/>
    </source>
</evidence>
<sequence>MIKYASSGTVGVCLGRRLPAFVVISELFIPIVGYLHGRSLDFGHLDCRRLRYRLI</sequence>
<name>A0A166BHJ1_9AGAM</name>
<organism evidence="1 2">
    <name type="scientific">Athelia psychrophila</name>
    <dbReference type="NCBI Taxonomy" id="1759441"/>
    <lineage>
        <taxon>Eukaryota</taxon>
        <taxon>Fungi</taxon>
        <taxon>Dikarya</taxon>
        <taxon>Basidiomycota</taxon>
        <taxon>Agaricomycotina</taxon>
        <taxon>Agaricomycetes</taxon>
        <taxon>Agaricomycetidae</taxon>
        <taxon>Atheliales</taxon>
        <taxon>Atheliaceae</taxon>
        <taxon>Athelia</taxon>
    </lineage>
</organism>
<protein>
    <submittedName>
        <fullName evidence="1">Uncharacterized protein</fullName>
    </submittedName>
</protein>
<dbReference type="AlphaFoldDB" id="A0A166BHJ1"/>
<keyword evidence="2" id="KW-1185">Reference proteome</keyword>
<reference evidence="1 2" key="1">
    <citation type="journal article" date="2016" name="Mol. Biol. Evol.">
        <title>Comparative Genomics of Early-Diverging Mushroom-Forming Fungi Provides Insights into the Origins of Lignocellulose Decay Capabilities.</title>
        <authorList>
            <person name="Nagy L.G."/>
            <person name="Riley R."/>
            <person name="Tritt A."/>
            <person name="Adam C."/>
            <person name="Daum C."/>
            <person name="Floudas D."/>
            <person name="Sun H."/>
            <person name="Yadav J.S."/>
            <person name="Pangilinan J."/>
            <person name="Larsson K.H."/>
            <person name="Matsuura K."/>
            <person name="Barry K."/>
            <person name="Labutti K."/>
            <person name="Kuo R."/>
            <person name="Ohm R.A."/>
            <person name="Bhattacharya S.S."/>
            <person name="Shirouzu T."/>
            <person name="Yoshinaga Y."/>
            <person name="Martin F.M."/>
            <person name="Grigoriev I.V."/>
            <person name="Hibbett D.S."/>
        </authorList>
    </citation>
    <scope>NUCLEOTIDE SEQUENCE [LARGE SCALE GENOMIC DNA]</scope>
    <source>
        <strain evidence="1 2">CBS 109695</strain>
    </source>
</reference>
<evidence type="ECO:0000313" key="2">
    <source>
        <dbReference type="Proteomes" id="UP000076532"/>
    </source>
</evidence>